<protein>
    <submittedName>
        <fullName evidence="3">Polyketide cyclase</fullName>
    </submittedName>
</protein>
<gene>
    <name evidence="3" type="ORF">BHD05_12025</name>
</gene>
<evidence type="ECO:0000313" key="4">
    <source>
        <dbReference type="Proteomes" id="UP000464507"/>
    </source>
</evidence>
<evidence type="ECO:0000259" key="2">
    <source>
        <dbReference type="Pfam" id="PF08327"/>
    </source>
</evidence>
<proteinExistence type="inferred from homology"/>
<dbReference type="KEGG" id="mant:BHD05_12025"/>
<organism evidence="3 4">
    <name type="scientific">Marisediminicola antarctica</name>
    <dbReference type="NCBI Taxonomy" id="674079"/>
    <lineage>
        <taxon>Bacteria</taxon>
        <taxon>Bacillati</taxon>
        <taxon>Actinomycetota</taxon>
        <taxon>Actinomycetes</taxon>
        <taxon>Micrococcales</taxon>
        <taxon>Microbacteriaceae</taxon>
        <taxon>Marisediminicola</taxon>
    </lineage>
</organism>
<dbReference type="InterPro" id="IPR013538">
    <property type="entry name" value="ASHA1/2-like_C"/>
</dbReference>
<dbReference type="EMBL" id="CP017146">
    <property type="protein sequence ID" value="QHO70263.1"/>
    <property type="molecule type" value="Genomic_DNA"/>
</dbReference>
<dbReference type="Gene3D" id="3.30.530.20">
    <property type="match status" value="1"/>
</dbReference>
<dbReference type="RefSeq" id="WP_161886653.1">
    <property type="nucleotide sequence ID" value="NZ_CP017146.1"/>
</dbReference>
<dbReference type="CDD" id="cd07814">
    <property type="entry name" value="SRPBCC_CalC_Aha1-like"/>
    <property type="match status" value="1"/>
</dbReference>
<dbReference type="AlphaFoldDB" id="A0A7L5AI74"/>
<dbReference type="OrthoDB" id="3365660at2"/>
<accession>A0A7L5AI74</accession>
<comment type="similarity">
    <text evidence="1">Belongs to the AHA1 family.</text>
</comment>
<dbReference type="SUPFAM" id="SSF55961">
    <property type="entry name" value="Bet v1-like"/>
    <property type="match status" value="1"/>
</dbReference>
<dbReference type="InterPro" id="IPR023393">
    <property type="entry name" value="START-like_dom_sf"/>
</dbReference>
<evidence type="ECO:0000313" key="3">
    <source>
        <dbReference type="EMBL" id="QHO70263.1"/>
    </source>
</evidence>
<keyword evidence="4" id="KW-1185">Reference proteome</keyword>
<feature type="domain" description="Activator of Hsp90 ATPase homologue 1/2-like C-terminal" evidence="2">
    <location>
        <begin position="22"/>
        <end position="159"/>
    </location>
</feature>
<reference evidence="3 4" key="1">
    <citation type="submission" date="2016-09" db="EMBL/GenBank/DDBJ databases">
        <title>Complete genome sequence of microbes from the polar regions.</title>
        <authorList>
            <person name="Liao L."/>
            <person name="Chen B."/>
        </authorList>
    </citation>
    <scope>NUCLEOTIDE SEQUENCE [LARGE SCALE GENOMIC DNA]</scope>
    <source>
        <strain evidence="3 4">ZS314</strain>
    </source>
</reference>
<name>A0A7L5AI74_9MICO</name>
<sequence>MTVVSIEKDAEALTMKFVAEFDASVDRVWQLWKDPRQLERWWGQPTYPATFDKHDFRVGGRSAYHMTGPEGEKPRGWWQITAIEEPTRFEFDDGFADDDGTPVEALGIVHGVVTLEAAGGKTRMTSLSRFESAEQLEQMMEMGMAEGMREAIGQIDAILAELRV</sequence>
<evidence type="ECO:0000256" key="1">
    <source>
        <dbReference type="ARBA" id="ARBA00006817"/>
    </source>
</evidence>
<dbReference type="Pfam" id="PF08327">
    <property type="entry name" value="AHSA1"/>
    <property type="match status" value="1"/>
</dbReference>
<dbReference type="Proteomes" id="UP000464507">
    <property type="component" value="Chromosome"/>
</dbReference>